<dbReference type="PROSITE" id="PS50893">
    <property type="entry name" value="ABC_TRANSPORTER_2"/>
    <property type="match status" value="1"/>
</dbReference>
<dbReference type="EMBL" id="QPJU01000002">
    <property type="protein sequence ID" value="RCX10633.1"/>
    <property type="molecule type" value="Genomic_DNA"/>
</dbReference>
<evidence type="ECO:0000313" key="6">
    <source>
        <dbReference type="EMBL" id="RCX10633.1"/>
    </source>
</evidence>
<dbReference type="GO" id="GO:0005524">
    <property type="term" value="F:ATP binding"/>
    <property type="evidence" value="ECO:0007669"/>
    <property type="project" value="UniProtKB-KW"/>
</dbReference>
<keyword evidence="2" id="KW-1003">Cell membrane</keyword>
<evidence type="ECO:0000259" key="5">
    <source>
        <dbReference type="PROSITE" id="PS50893"/>
    </source>
</evidence>
<evidence type="ECO:0000256" key="3">
    <source>
        <dbReference type="ARBA" id="ARBA00022741"/>
    </source>
</evidence>
<comment type="caution">
    <text evidence="6">The sequence shown here is derived from an EMBL/GenBank/DDBJ whole genome shotgun (WGS) entry which is preliminary data.</text>
</comment>
<dbReference type="InterPro" id="IPR003439">
    <property type="entry name" value="ABC_transporter-like_ATP-bd"/>
</dbReference>
<dbReference type="OrthoDB" id="5291558at2"/>
<dbReference type="FunFam" id="3.40.50.300:FF:000421">
    <property type="entry name" value="Branched-chain amino acid ABC transporter ATP-binding protein"/>
    <property type="match status" value="1"/>
</dbReference>
<dbReference type="AlphaFoldDB" id="A0A369ANK6"/>
<evidence type="ECO:0000313" key="7">
    <source>
        <dbReference type="Proteomes" id="UP000252174"/>
    </source>
</evidence>
<evidence type="ECO:0000256" key="1">
    <source>
        <dbReference type="ARBA" id="ARBA00022448"/>
    </source>
</evidence>
<dbReference type="GO" id="GO:0016887">
    <property type="term" value="F:ATP hydrolysis activity"/>
    <property type="evidence" value="ECO:0007669"/>
    <property type="project" value="InterPro"/>
</dbReference>
<keyword evidence="1" id="KW-0813">Transport</keyword>
<dbReference type="Pfam" id="PF00005">
    <property type="entry name" value="ABC_tran"/>
    <property type="match status" value="1"/>
</dbReference>
<dbReference type="PANTHER" id="PTHR45772">
    <property type="entry name" value="CONSERVED COMPONENT OF ABC TRANSPORTER FOR NATURAL AMINO ACIDS-RELATED"/>
    <property type="match status" value="1"/>
</dbReference>
<reference evidence="6 7" key="1">
    <citation type="submission" date="2018-07" db="EMBL/GenBank/DDBJ databases">
        <title>Genomic Encyclopedia of Type Strains, Phase IV (KMG-IV): sequencing the most valuable type-strain genomes for metagenomic binning, comparative biology and taxonomic classification.</title>
        <authorList>
            <person name="Goeker M."/>
        </authorList>
    </citation>
    <scope>NUCLEOTIDE SEQUENCE [LARGE SCALE GENOMIC DNA]</scope>
    <source>
        <strain evidence="6 7">DSM 100911</strain>
    </source>
</reference>
<dbReference type="SUPFAM" id="SSF52540">
    <property type="entry name" value="P-loop containing nucleoside triphosphate hydrolases"/>
    <property type="match status" value="1"/>
</dbReference>
<gene>
    <name evidence="6" type="ORF">DFR45_10234</name>
</gene>
<dbReference type="CDD" id="cd03219">
    <property type="entry name" value="ABC_Mj1267_LivG_branched"/>
    <property type="match status" value="1"/>
</dbReference>
<dbReference type="GO" id="GO:0005886">
    <property type="term" value="C:plasma membrane"/>
    <property type="evidence" value="ECO:0007669"/>
    <property type="project" value="TreeGrafter"/>
</dbReference>
<dbReference type="Gene3D" id="3.40.50.300">
    <property type="entry name" value="P-loop containing nucleotide triphosphate hydrolases"/>
    <property type="match status" value="1"/>
</dbReference>
<dbReference type="InterPro" id="IPR003593">
    <property type="entry name" value="AAA+_ATPase"/>
</dbReference>
<dbReference type="InterPro" id="IPR032823">
    <property type="entry name" value="BCA_ABC_TP_C"/>
</dbReference>
<evidence type="ECO:0000256" key="4">
    <source>
        <dbReference type="ARBA" id="ARBA00022840"/>
    </source>
</evidence>
<dbReference type="InterPro" id="IPR051120">
    <property type="entry name" value="ABC_AA/LPS_Transport"/>
</dbReference>
<dbReference type="SMART" id="SM00382">
    <property type="entry name" value="AAA"/>
    <property type="match status" value="1"/>
</dbReference>
<proteinExistence type="predicted"/>
<organism evidence="6 7">
    <name type="scientific">Extensimonas vulgaris</name>
    <dbReference type="NCBI Taxonomy" id="1031594"/>
    <lineage>
        <taxon>Bacteria</taxon>
        <taxon>Pseudomonadati</taxon>
        <taxon>Pseudomonadota</taxon>
        <taxon>Betaproteobacteria</taxon>
        <taxon>Burkholderiales</taxon>
        <taxon>Comamonadaceae</taxon>
        <taxon>Extensimonas</taxon>
    </lineage>
</organism>
<dbReference type="RefSeq" id="WP_114482240.1">
    <property type="nucleotide sequence ID" value="NZ_QPJU01000002.1"/>
</dbReference>
<sequence>MSAVLQSLAAENDIVRLEGVHKDFGGPKVLEDVTFSLSQGHVHSLIGPNGAGKTTLLNIVSCLYRPSAGRVLIDGHDTATLAPHALATLGVCRTFQNLKICRNMTVRENILLGAHVGLQGGLWAGILRLPALVRRDRELSDKVQDLLALVGLDVSPDSLPDAMSYGALKRLELARALIRTPRLLLLDEPAAGLNPSEKVEMGRIIERLAAQHITVVLIEHDMKLVMGVSDHVVVLNYGRCIAQGTPTEVARDPDVIAAYLGTK</sequence>
<keyword evidence="4 6" id="KW-0067">ATP-binding</keyword>
<evidence type="ECO:0000256" key="2">
    <source>
        <dbReference type="ARBA" id="ARBA00022475"/>
    </source>
</evidence>
<dbReference type="Proteomes" id="UP000252174">
    <property type="component" value="Unassembled WGS sequence"/>
</dbReference>
<name>A0A369ANK6_9BURK</name>
<dbReference type="InterPro" id="IPR027417">
    <property type="entry name" value="P-loop_NTPase"/>
</dbReference>
<protein>
    <submittedName>
        <fullName evidence="6">Amino acid/amide ABC transporter ATP-binding protein 1 (HAAT family)</fullName>
    </submittedName>
</protein>
<keyword evidence="2" id="KW-0472">Membrane</keyword>
<dbReference type="Pfam" id="PF12399">
    <property type="entry name" value="BCA_ABC_TP_C"/>
    <property type="match status" value="1"/>
</dbReference>
<feature type="domain" description="ABC transporter" evidence="5">
    <location>
        <begin position="15"/>
        <end position="262"/>
    </location>
</feature>
<keyword evidence="3" id="KW-0547">Nucleotide-binding</keyword>
<keyword evidence="7" id="KW-1185">Reference proteome</keyword>
<accession>A0A369ANK6</accession>